<dbReference type="SUPFAM" id="SSF47384">
    <property type="entry name" value="Homodimeric domain of signal transducing histidine kinase"/>
    <property type="match status" value="1"/>
</dbReference>
<keyword evidence="8" id="KW-0902">Two-component regulatory system</keyword>
<comment type="caution">
    <text evidence="12">The sequence shown here is derived from an EMBL/GenBank/DDBJ whole genome shotgun (WGS) entry which is preliminary data.</text>
</comment>
<dbReference type="GO" id="GO:0000155">
    <property type="term" value="F:phosphorelay sensor kinase activity"/>
    <property type="evidence" value="ECO:0007669"/>
    <property type="project" value="InterPro"/>
</dbReference>
<accession>A0A495V9N6</accession>
<evidence type="ECO:0000256" key="6">
    <source>
        <dbReference type="ARBA" id="ARBA00022777"/>
    </source>
</evidence>
<dbReference type="SMART" id="SM00387">
    <property type="entry name" value="HATPase_c"/>
    <property type="match status" value="1"/>
</dbReference>
<keyword evidence="6" id="KW-0418">Kinase</keyword>
<evidence type="ECO:0000256" key="7">
    <source>
        <dbReference type="ARBA" id="ARBA00022840"/>
    </source>
</evidence>
<dbReference type="PROSITE" id="PS50109">
    <property type="entry name" value="HIS_KIN"/>
    <property type="match status" value="1"/>
</dbReference>
<dbReference type="PRINTS" id="PR00344">
    <property type="entry name" value="BCTRLSENSOR"/>
</dbReference>
<dbReference type="AlphaFoldDB" id="A0A495V9N6"/>
<dbReference type="InterPro" id="IPR000014">
    <property type="entry name" value="PAS"/>
</dbReference>
<keyword evidence="13" id="KW-1185">Reference proteome</keyword>
<protein>
    <recommendedName>
        <fullName evidence="2">histidine kinase</fullName>
        <ecNumber evidence="2">2.7.13.3</ecNumber>
    </recommendedName>
</protein>
<proteinExistence type="predicted"/>
<dbReference type="Proteomes" id="UP000274556">
    <property type="component" value="Unassembled WGS sequence"/>
</dbReference>
<keyword evidence="5" id="KW-0547">Nucleotide-binding</keyword>
<dbReference type="SMART" id="SM00388">
    <property type="entry name" value="HisKA"/>
    <property type="match status" value="1"/>
</dbReference>
<evidence type="ECO:0000259" key="11">
    <source>
        <dbReference type="PROSITE" id="PS50113"/>
    </source>
</evidence>
<feature type="domain" description="PAC" evidence="11">
    <location>
        <begin position="223"/>
        <end position="275"/>
    </location>
</feature>
<dbReference type="SUPFAM" id="SSF55785">
    <property type="entry name" value="PYP-like sensor domain (PAS domain)"/>
    <property type="match status" value="2"/>
</dbReference>
<dbReference type="Pfam" id="PF08448">
    <property type="entry name" value="PAS_4"/>
    <property type="match status" value="2"/>
</dbReference>
<evidence type="ECO:0000259" key="9">
    <source>
        <dbReference type="PROSITE" id="PS50109"/>
    </source>
</evidence>
<evidence type="ECO:0000313" key="13">
    <source>
        <dbReference type="Proteomes" id="UP000274556"/>
    </source>
</evidence>
<dbReference type="PANTHER" id="PTHR43065:SF46">
    <property type="entry name" value="C4-DICARBOXYLATE TRANSPORT SENSOR PROTEIN DCTB"/>
    <property type="match status" value="1"/>
</dbReference>
<comment type="catalytic activity">
    <reaction evidence="1">
        <text>ATP + protein L-histidine = ADP + protein N-phospho-L-histidine.</text>
        <dbReference type="EC" id="2.7.13.3"/>
    </reaction>
</comment>
<keyword evidence="3" id="KW-0597">Phosphoprotein</keyword>
<organism evidence="12 13">
    <name type="scientific">Thiocapsa rosea</name>
    <dbReference type="NCBI Taxonomy" id="69360"/>
    <lineage>
        <taxon>Bacteria</taxon>
        <taxon>Pseudomonadati</taxon>
        <taxon>Pseudomonadota</taxon>
        <taxon>Gammaproteobacteria</taxon>
        <taxon>Chromatiales</taxon>
        <taxon>Chromatiaceae</taxon>
        <taxon>Thiocapsa</taxon>
    </lineage>
</organism>
<dbReference type="CDD" id="cd00082">
    <property type="entry name" value="HisKA"/>
    <property type="match status" value="1"/>
</dbReference>
<dbReference type="PANTHER" id="PTHR43065">
    <property type="entry name" value="SENSOR HISTIDINE KINASE"/>
    <property type="match status" value="1"/>
</dbReference>
<dbReference type="InterPro" id="IPR036097">
    <property type="entry name" value="HisK_dim/P_sf"/>
</dbReference>
<dbReference type="EC" id="2.7.13.3" evidence="2"/>
<dbReference type="InterPro" id="IPR036890">
    <property type="entry name" value="HATPase_C_sf"/>
</dbReference>
<dbReference type="Gene3D" id="3.30.450.20">
    <property type="entry name" value="PAS domain"/>
    <property type="match status" value="2"/>
</dbReference>
<dbReference type="Gene3D" id="1.10.287.130">
    <property type="match status" value="1"/>
</dbReference>
<dbReference type="SUPFAM" id="SSF55874">
    <property type="entry name" value="ATPase domain of HSP90 chaperone/DNA topoisomerase II/histidine kinase"/>
    <property type="match status" value="1"/>
</dbReference>
<evidence type="ECO:0000256" key="2">
    <source>
        <dbReference type="ARBA" id="ARBA00012438"/>
    </source>
</evidence>
<dbReference type="InterPro" id="IPR003661">
    <property type="entry name" value="HisK_dim/P_dom"/>
</dbReference>
<dbReference type="NCBIfam" id="TIGR00229">
    <property type="entry name" value="sensory_box"/>
    <property type="match status" value="1"/>
</dbReference>
<dbReference type="PROSITE" id="PS50113">
    <property type="entry name" value="PAC"/>
    <property type="match status" value="1"/>
</dbReference>
<dbReference type="EMBL" id="RBXL01000001">
    <property type="protein sequence ID" value="RKT46112.1"/>
    <property type="molecule type" value="Genomic_DNA"/>
</dbReference>
<dbReference type="InterPro" id="IPR035965">
    <property type="entry name" value="PAS-like_dom_sf"/>
</dbReference>
<evidence type="ECO:0000313" key="12">
    <source>
        <dbReference type="EMBL" id="RKT46112.1"/>
    </source>
</evidence>
<keyword evidence="7" id="KW-0067">ATP-binding</keyword>
<dbReference type="InterPro" id="IPR005467">
    <property type="entry name" value="His_kinase_dom"/>
</dbReference>
<evidence type="ECO:0000256" key="5">
    <source>
        <dbReference type="ARBA" id="ARBA00022741"/>
    </source>
</evidence>
<evidence type="ECO:0000256" key="3">
    <source>
        <dbReference type="ARBA" id="ARBA00022553"/>
    </source>
</evidence>
<keyword evidence="4" id="KW-0808">Transferase</keyword>
<dbReference type="GO" id="GO:0005524">
    <property type="term" value="F:ATP binding"/>
    <property type="evidence" value="ECO:0007669"/>
    <property type="project" value="UniProtKB-KW"/>
</dbReference>
<name>A0A495V9N6_9GAMM</name>
<dbReference type="InterPro" id="IPR000700">
    <property type="entry name" value="PAS-assoc_C"/>
</dbReference>
<dbReference type="SMART" id="SM00091">
    <property type="entry name" value="PAS"/>
    <property type="match status" value="2"/>
</dbReference>
<dbReference type="PROSITE" id="PS50112">
    <property type="entry name" value="PAS"/>
    <property type="match status" value="1"/>
</dbReference>
<sequence length="512" mass="56499">MTISDHWIETVADDPDSPRPLGGIMFRTLFDAIPSSILVVDGRLRIVMANRNFLRKGNRTDAETLGRRFEEVFPAAIVERTDILDCVQRVFVNNEQSPFRRITFRAPGMPMRTYYFRALPLPAKGRVAHAMFLMEDITEQERLSKDIQRVERHLASVVESASDILVSTDTDGHILSWNRAAARLTGYAAEVVMHRGFSELFLETERPEVEMALSRATVLPGSLNEEWTLGTVSGEGIAVSWTIAPMLSEDGTLIGMVAAGRDLTERYRMQSELLQSQKLAALGVMAGGIAHEIRNPLAVCSSAAQFLLDDSLEPELQRECVEKTIAGVSKASEIIENLLRFARPCAVEKMTLVEPVALLERALSVVSHQAQIARIEVEMQVGDRPLWVRGVPSLLEQAFLNLFLNAMAAMPAGGRLSIAVDQEVEEVSVRISDTGVGIHAAHIVRIFDPFYTRSPIGHGTGLGLSICYSIIEQHRGRIDVQSEVGIGTCFCVRLPLAEPPCPGEGDVRSCRE</sequence>
<reference evidence="12 13" key="1">
    <citation type="submission" date="2018-10" db="EMBL/GenBank/DDBJ databases">
        <title>Genomic Encyclopedia of Archaeal and Bacterial Type Strains, Phase II (KMG-II): from individual species to whole genera.</title>
        <authorList>
            <person name="Goeker M."/>
        </authorList>
    </citation>
    <scope>NUCLEOTIDE SEQUENCE [LARGE SCALE GENOMIC DNA]</scope>
    <source>
        <strain evidence="12 13">DSM 235</strain>
    </source>
</reference>
<evidence type="ECO:0000259" key="10">
    <source>
        <dbReference type="PROSITE" id="PS50112"/>
    </source>
</evidence>
<feature type="domain" description="PAS" evidence="10">
    <location>
        <begin position="150"/>
        <end position="226"/>
    </location>
</feature>
<dbReference type="Gene3D" id="3.30.565.10">
    <property type="entry name" value="Histidine kinase-like ATPase, C-terminal domain"/>
    <property type="match status" value="1"/>
</dbReference>
<feature type="domain" description="Histidine kinase" evidence="9">
    <location>
        <begin position="288"/>
        <end position="498"/>
    </location>
</feature>
<evidence type="ECO:0000256" key="4">
    <source>
        <dbReference type="ARBA" id="ARBA00022679"/>
    </source>
</evidence>
<dbReference type="CDD" id="cd00130">
    <property type="entry name" value="PAS"/>
    <property type="match status" value="1"/>
</dbReference>
<gene>
    <name evidence="12" type="ORF">BDD21_3610</name>
</gene>
<dbReference type="InterPro" id="IPR013656">
    <property type="entry name" value="PAS_4"/>
</dbReference>
<dbReference type="Pfam" id="PF00512">
    <property type="entry name" value="HisKA"/>
    <property type="match status" value="1"/>
</dbReference>
<evidence type="ECO:0000256" key="8">
    <source>
        <dbReference type="ARBA" id="ARBA00023012"/>
    </source>
</evidence>
<dbReference type="Pfam" id="PF02518">
    <property type="entry name" value="HATPase_c"/>
    <property type="match status" value="1"/>
</dbReference>
<dbReference type="InterPro" id="IPR004358">
    <property type="entry name" value="Sig_transdc_His_kin-like_C"/>
</dbReference>
<evidence type="ECO:0000256" key="1">
    <source>
        <dbReference type="ARBA" id="ARBA00000085"/>
    </source>
</evidence>
<dbReference type="InterPro" id="IPR003594">
    <property type="entry name" value="HATPase_dom"/>
</dbReference>